<dbReference type="RefSeq" id="WP_260763379.1">
    <property type="nucleotide sequence ID" value="NZ_CP045921.1"/>
</dbReference>
<evidence type="ECO:0000313" key="3">
    <source>
        <dbReference type="Proteomes" id="UP001059824"/>
    </source>
</evidence>
<gene>
    <name evidence="2" type="ORF">GII36_05740</name>
</gene>
<dbReference type="SUPFAM" id="SSF55811">
    <property type="entry name" value="Nudix"/>
    <property type="match status" value="1"/>
</dbReference>
<evidence type="ECO:0000313" key="2">
    <source>
        <dbReference type="EMBL" id="QHN43320.1"/>
    </source>
</evidence>
<accession>A0A857MRS8</accession>
<organism evidence="2 3">
    <name type="scientific">Candidatus Mycosynbacter amalyticus</name>
    <dbReference type="NCBI Taxonomy" id="2665156"/>
    <lineage>
        <taxon>Bacteria</taxon>
        <taxon>Candidatus Saccharimonadota</taxon>
        <taxon>Candidatus Saccharimonadota incertae sedis</taxon>
        <taxon>Candidatus Mycosynbacter</taxon>
    </lineage>
</organism>
<reference evidence="2" key="1">
    <citation type="journal article" date="2021" name="Nat. Microbiol.">
        <title>Cocultivation of an ultrasmall environmental parasitic bacterium with lytic ability against bacteria associated with wastewater foams.</title>
        <authorList>
            <person name="Batinovic S."/>
            <person name="Rose J.J.A."/>
            <person name="Ratcliffe J."/>
            <person name="Seviour R.J."/>
            <person name="Petrovski S."/>
        </authorList>
    </citation>
    <scope>NUCLEOTIDE SEQUENCE</scope>
    <source>
        <strain evidence="2">JR1</strain>
    </source>
</reference>
<keyword evidence="3" id="KW-1185">Reference proteome</keyword>
<dbReference type="InterPro" id="IPR000086">
    <property type="entry name" value="NUDIX_hydrolase_dom"/>
</dbReference>
<feature type="domain" description="Nudix hydrolase" evidence="1">
    <location>
        <begin position="30"/>
        <end position="172"/>
    </location>
</feature>
<dbReference type="Proteomes" id="UP001059824">
    <property type="component" value="Chromosome"/>
</dbReference>
<sequence length="178" mass="20516">MDTTNRPSNEEISQAVDTLNRLPRGYLPFDLFIAVSAKITQPSYELLAIRVNQGITEVLLTQRPKDDPFWPGEWHMTGTIIRASDAEGQDFPSCRERVLRDEMHGVVKPIDEIEYAGLRFGDSRRAKELNHMFYFVTDVSDDEIQEGKFWPVDALPERTITHHRIMIPRIVDMFLAAN</sequence>
<dbReference type="EMBL" id="CP045921">
    <property type="protein sequence ID" value="QHN43320.1"/>
    <property type="molecule type" value="Genomic_DNA"/>
</dbReference>
<protein>
    <recommendedName>
        <fullName evidence="1">Nudix hydrolase domain-containing protein</fullName>
    </recommendedName>
</protein>
<evidence type="ECO:0000259" key="1">
    <source>
        <dbReference type="PROSITE" id="PS51462"/>
    </source>
</evidence>
<name>A0A857MRS8_9BACT</name>
<dbReference type="InterPro" id="IPR015797">
    <property type="entry name" value="NUDIX_hydrolase-like_dom_sf"/>
</dbReference>
<proteinExistence type="predicted"/>
<dbReference type="PROSITE" id="PS51462">
    <property type="entry name" value="NUDIX"/>
    <property type="match status" value="1"/>
</dbReference>
<dbReference type="KEGG" id="mama:GII36_05740"/>
<dbReference type="AlphaFoldDB" id="A0A857MRS8"/>
<dbReference type="Gene3D" id="3.90.79.10">
    <property type="entry name" value="Nucleoside Triphosphate Pyrophosphohydrolase"/>
    <property type="match status" value="1"/>
</dbReference>